<dbReference type="STRING" id="1081102.A0A167PF11"/>
<dbReference type="PANTHER" id="PTHR43881:SF1">
    <property type="entry name" value="GAMMA-GLUTAMYLTRANSPEPTIDASE (AFU_ORTHOLOGUE AFUA_4G13580)"/>
    <property type="match status" value="1"/>
</dbReference>
<sequence>MASHQDSEAHEPASEPKPKPEPLPFSRFQSRRSVVYGTRGVVACTNPLAAQAGLKILEAGGNAADAAVAVAAVLNVVDPSMTGIGGDVFALYYDAATGAVRGLNGSGRSPLAATRAAVCRSVGVPVIDDGGGPGTGRIDEERAAATSLPRSSIHAMTVPAGAAGWVDAVEQFGSGNVTLAQILDPAVRLAENGFAVSRLSAYYWALAEDELRTKSPGNAGRDLLKADTTTQGADVVWRAPREGEIFRCPPLAATLRRLGEYGKNGFYAGPVAQAIVEVARAKGGLLSLEDLRHHASLPPDIHEAMSLPLRIKAAPGVVPASSSNNQKTVRLWEHPPNGQGIVALLAMGILNELERTGKIPPLASMAHNSAPYLHAVISALRIAFADAGWWVADPQQDKHKDEKHNNQLFDPQRLLHPAYLAERALLFDPDRALNHVPETRGYPQADDRQTDEADLDHLQSETLTALHTSDTVYLAVTDEAGNGCSFVNSMADLFGARLVPQGTGFALANRGHMFRLGPADHPNVFAGGKRAYNTIIPAILTEDVEDNTNTRTDSPTAGDHDAPQPPKQQHRLAAVFGVMGGFMQPQGHVQVLLNMHAFGMDPQTAVDAPRVCVGTNVFWTPDPAAQVHEGHVYAEEGLPDDAVAGLRALGYTVQWLRGYARSLFGRGQVIRADRDPVTGERVYAAGSDGRGDGHAVPL</sequence>
<dbReference type="PRINTS" id="PR01210">
    <property type="entry name" value="GGTRANSPTASE"/>
</dbReference>
<gene>
    <name evidence="2" type="ORF">SPI_07603</name>
</gene>
<dbReference type="AlphaFoldDB" id="A0A167PF11"/>
<dbReference type="InterPro" id="IPR043138">
    <property type="entry name" value="GGT_lsub"/>
</dbReference>
<evidence type="ECO:0000313" key="3">
    <source>
        <dbReference type="Proteomes" id="UP000076874"/>
    </source>
</evidence>
<dbReference type="OrthoDB" id="2015213at2759"/>
<dbReference type="InterPro" id="IPR043137">
    <property type="entry name" value="GGT_ssub_C"/>
</dbReference>
<proteinExistence type="predicted"/>
<name>A0A167PF11_9HYPO</name>
<evidence type="ECO:0000256" key="1">
    <source>
        <dbReference type="SAM" id="MobiDB-lite"/>
    </source>
</evidence>
<feature type="compositionally biased region" description="Basic and acidic residues" evidence="1">
    <location>
        <begin position="1"/>
        <end position="20"/>
    </location>
</feature>
<reference evidence="2 3" key="1">
    <citation type="journal article" date="2016" name="Genome Biol. Evol.">
        <title>Divergent and convergent evolution of fungal pathogenicity.</title>
        <authorList>
            <person name="Shang Y."/>
            <person name="Xiao G."/>
            <person name="Zheng P."/>
            <person name="Cen K."/>
            <person name="Zhan S."/>
            <person name="Wang C."/>
        </authorList>
    </citation>
    <scope>NUCLEOTIDE SEQUENCE [LARGE SCALE GENOMIC DNA]</scope>
    <source>
        <strain evidence="2 3">RCEF 264</strain>
    </source>
</reference>
<dbReference type="InterPro" id="IPR029055">
    <property type="entry name" value="Ntn_hydrolases_N"/>
</dbReference>
<dbReference type="EMBL" id="AZHD01000016">
    <property type="protein sequence ID" value="OAA56596.1"/>
    <property type="molecule type" value="Genomic_DNA"/>
</dbReference>
<keyword evidence="3" id="KW-1185">Reference proteome</keyword>
<dbReference type="PANTHER" id="PTHR43881">
    <property type="entry name" value="GAMMA-GLUTAMYLTRANSPEPTIDASE (AFU_ORTHOLOGUE AFUA_4G13580)"/>
    <property type="match status" value="1"/>
</dbReference>
<dbReference type="SUPFAM" id="SSF56235">
    <property type="entry name" value="N-terminal nucleophile aminohydrolases (Ntn hydrolases)"/>
    <property type="match status" value="1"/>
</dbReference>
<evidence type="ECO:0000313" key="2">
    <source>
        <dbReference type="EMBL" id="OAA56596.1"/>
    </source>
</evidence>
<feature type="region of interest" description="Disordered" evidence="1">
    <location>
        <begin position="1"/>
        <end position="26"/>
    </location>
</feature>
<accession>A0A167PF11</accession>
<dbReference type="Gene3D" id="3.60.20.40">
    <property type="match status" value="1"/>
</dbReference>
<dbReference type="Proteomes" id="UP000076874">
    <property type="component" value="Unassembled WGS sequence"/>
</dbReference>
<organism evidence="2 3">
    <name type="scientific">Niveomyces insectorum RCEF 264</name>
    <dbReference type="NCBI Taxonomy" id="1081102"/>
    <lineage>
        <taxon>Eukaryota</taxon>
        <taxon>Fungi</taxon>
        <taxon>Dikarya</taxon>
        <taxon>Ascomycota</taxon>
        <taxon>Pezizomycotina</taxon>
        <taxon>Sordariomycetes</taxon>
        <taxon>Hypocreomycetidae</taxon>
        <taxon>Hypocreales</taxon>
        <taxon>Cordycipitaceae</taxon>
        <taxon>Niveomyces</taxon>
    </lineage>
</organism>
<dbReference type="InterPro" id="IPR052896">
    <property type="entry name" value="GGT-like_enzyme"/>
</dbReference>
<protein>
    <submittedName>
        <fullName evidence="2">Gamma-glutamyltranspeptidase</fullName>
    </submittedName>
</protein>
<comment type="caution">
    <text evidence="2">The sequence shown here is derived from an EMBL/GenBank/DDBJ whole genome shotgun (WGS) entry which is preliminary data.</text>
</comment>
<dbReference type="Pfam" id="PF01019">
    <property type="entry name" value="G_glu_transpept"/>
    <property type="match status" value="2"/>
</dbReference>
<feature type="region of interest" description="Disordered" evidence="1">
    <location>
        <begin position="543"/>
        <end position="568"/>
    </location>
</feature>
<dbReference type="Gene3D" id="1.10.246.130">
    <property type="match status" value="1"/>
</dbReference>